<comment type="caution">
    <text evidence="2">The sequence shown here is derived from an EMBL/GenBank/DDBJ whole genome shotgun (WGS) entry which is preliminary data.</text>
</comment>
<dbReference type="AlphaFoldDB" id="A0AAW1Q7C2"/>
<dbReference type="PANTHER" id="PTHR44749">
    <property type="entry name" value="SUPPRESSOR OF RPS4-RLD 1"/>
    <property type="match status" value="1"/>
</dbReference>
<organism evidence="2 3">
    <name type="scientific">[Myrmecia] bisecta</name>
    <dbReference type="NCBI Taxonomy" id="41462"/>
    <lineage>
        <taxon>Eukaryota</taxon>
        <taxon>Viridiplantae</taxon>
        <taxon>Chlorophyta</taxon>
        <taxon>core chlorophytes</taxon>
        <taxon>Trebouxiophyceae</taxon>
        <taxon>Trebouxiales</taxon>
        <taxon>Trebouxiaceae</taxon>
        <taxon>Myrmecia</taxon>
    </lineage>
</organism>
<accession>A0AAW1Q7C2</accession>
<protein>
    <submittedName>
        <fullName evidence="2">Uncharacterized protein</fullName>
    </submittedName>
</protein>
<dbReference type="InterPro" id="IPR044650">
    <property type="entry name" value="SRFR1-like"/>
</dbReference>
<dbReference type="EMBL" id="JALJOR010000004">
    <property type="protein sequence ID" value="KAK9817959.1"/>
    <property type="molecule type" value="Genomic_DNA"/>
</dbReference>
<keyword evidence="1" id="KW-0812">Transmembrane</keyword>
<dbReference type="PANTHER" id="PTHR44749:SF1">
    <property type="entry name" value="TETRATRICOPEPTIDE-LIKE HELICAL DOMAIN-CONTAINING PROTEIN"/>
    <property type="match status" value="1"/>
</dbReference>
<keyword evidence="1" id="KW-1133">Transmembrane helix</keyword>
<reference evidence="2 3" key="1">
    <citation type="journal article" date="2024" name="Nat. Commun.">
        <title>Phylogenomics reveals the evolutionary origins of lichenization in chlorophyte algae.</title>
        <authorList>
            <person name="Puginier C."/>
            <person name="Libourel C."/>
            <person name="Otte J."/>
            <person name="Skaloud P."/>
            <person name="Haon M."/>
            <person name="Grisel S."/>
            <person name="Petersen M."/>
            <person name="Berrin J.G."/>
            <person name="Delaux P.M."/>
            <person name="Dal Grande F."/>
            <person name="Keller J."/>
        </authorList>
    </citation>
    <scope>NUCLEOTIDE SEQUENCE [LARGE SCALE GENOMIC DNA]</scope>
    <source>
        <strain evidence="2 3">SAG 2043</strain>
    </source>
</reference>
<dbReference type="Proteomes" id="UP001489004">
    <property type="component" value="Unassembled WGS sequence"/>
</dbReference>
<feature type="transmembrane region" description="Helical" evidence="1">
    <location>
        <begin position="231"/>
        <end position="252"/>
    </location>
</feature>
<evidence type="ECO:0000313" key="2">
    <source>
        <dbReference type="EMBL" id="KAK9817959.1"/>
    </source>
</evidence>
<evidence type="ECO:0000313" key="3">
    <source>
        <dbReference type="Proteomes" id="UP001489004"/>
    </source>
</evidence>
<dbReference type="GO" id="GO:0045892">
    <property type="term" value="P:negative regulation of DNA-templated transcription"/>
    <property type="evidence" value="ECO:0007669"/>
    <property type="project" value="InterPro"/>
</dbReference>
<evidence type="ECO:0000256" key="1">
    <source>
        <dbReference type="SAM" id="Phobius"/>
    </source>
</evidence>
<name>A0AAW1Q7C2_9CHLO</name>
<gene>
    <name evidence="2" type="ORF">WJX72_004923</name>
</gene>
<keyword evidence="1" id="KW-0472">Membrane</keyword>
<sequence length="278" mass="31099">MVAERKAGRKVLTSTGGSGDDAQHAFGWRDAMDLVVKWRQLSEPNDQVVWVDLLTRKEFEAGFGSHTPIYSGQTKCVRYYMNFERGFSLFKDILIKEGHSFDASNNPVPLGGDQKRADIAAAKTAEELWQVIGVDSWAVVHIESCSRAGHSMEGTRLTLVKLRNQPDAYEFSIRTPVTPPRWQDYDQELSVMWEATMAALVDGDLPLVAQSALRYAYYWYNFMPLARGTAVVGYITLLGLFMAAGMPVTASIPKNYQDVLSSMRHRLEALNGLTAPRI</sequence>
<keyword evidence="3" id="KW-1185">Reference proteome</keyword>
<proteinExistence type="predicted"/>